<protein>
    <submittedName>
        <fullName evidence="1">Uncharacterized protein</fullName>
    </submittedName>
</protein>
<proteinExistence type="predicted"/>
<reference evidence="1 2" key="1">
    <citation type="submission" date="2018-11" db="EMBL/GenBank/DDBJ databases">
        <authorList>
            <consortium name="Pathogen Informatics"/>
        </authorList>
    </citation>
    <scope>NUCLEOTIDE SEQUENCE [LARGE SCALE GENOMIC DNA]</scope>
</reference>
<evidence type="ECO:0000313" key="2">
    <source>
        <dbReference type="Proteomes" id="UP000281553"/>
    </source>
</evidence>
<sequence>MAYNYPTNDTDVDAIVETVQFREAVILKKFLGLKESKPPGPDEVPAKILKELASELAKPLPTLFRTSSETGCLPVDWEAGRITPLYKGEAGSQRTIIDQSALLQSVAKLQKK</sequence>
<accession>A0A3P7M064</accession>
<dbReference type="PANTHER" id="PTHR33395:SF22">
    <property type="entry name" value="REVERSE TRANSCRIPTASE DOMAIN-CONTAINING PROTEIN"/>
    <property type="match status" value="1"/>
</dbReference>
<organism evidence="1 2">
    <name type="scientific">Dibothriocephalus latus</name>
    <name type="common">Fish tapeworm</name>
    <name type="synonym">Diphyllobothrium latum</name>
    <dbReference type="NCBI Taxonomy" id="60516"/>
    <lineage>
        <taxon>Eukaryota</taxon>
        <taxon>Metazoa</taxon>
        <taxon>Spiralia</taxon>
        <taxon>Lophotrochozoa</taxon>
        <taxon>Platyhelminthes</taxon>
        <taxon>Cestoda</taxon>
        <taxon>Eucestoda</taxon>
        <taxon>Diphyllobothriidea</taxon>
        <taxon>Diphyllobothriidae</taxon>
        <taxon>Dibothriocephalus</taxon>
    </lineage>
</organism>
<dbReference type="OrthoDB" id="9390935at2759"/>
<dbReference type="Proteomes" id="UP000281553">
    <property type="component" value="Unassembled WGS sequence"/>
</dbReference>
<dbReference type="AlphaFoldDB" id="A0A3P7M064"/>
<gene>
    <name evidence="1" type="ORF">DILT_LOCUS12883</name>
</gene>
<dbReference type="EMBL" id="UYRU01068021">
    <property type="protein sequence ID" value="VDN17267.1"/>
    <property type="molecule type" value="Genomic_DNA"/>
</dbReference>
<evidence type="ECO:0000313" key="1">
    <source>
        <dbReference type="EMBL" id="VDN17267.1"/>
    </source>
</evidence>
<name>A0A3P7M064_DIBLA</name>
<dbReference type="PANTHER" id="PTHR33395">
    <property type="entry name" value="TRANSCRIPTASE, PUTATIVE-RELATED-RELATED"/>
    <property type="match status" value="1"/>
</dbReference>
<keyword evidence="2" id="KW-1185">Reference proteome</keyword>